<dbReference type="GO" id="GO:0030089">
    <property type="term" value="C:phycobilisome"/>
    <property type="evidence" value="ECO:0007669"/>
    <property type="project" value="UniProtKB-KW"/>
</dbReference>
<dbReference type="STRING" id="128403.WA1_26660"/>
<dbReference type="RefSeq" id="WP_017746835.1">
    <property type="nucleotide sequence ID" value="NZ_KQ976354.1"/>
</dbReference>
<evidence type="ECO:0000313" key="6">
    <source>
        <dbReference type="Proteomes" id="UP000076925"/>
    </source>
</evidence>
<evidence type="ECO:0008006" key="7">
    <source>
        <dbReference type="Google" id="ProtNLM"/>
    </source>
</evidence>
<dbReference type="GO" id="GO:0016491">
    <property type="term" value="F:oxidoreductase activity"/>
    <property type="evidence" value="ECO:0007669"/>
    <property type="project" value="TreeGrafter"/>
</dbReference>
<dbReference type="SUPFAM" id="SSF48371">
    <property type="entry name" value="ARM repeat"/>
    <property type="match status" value="1"/>
</dbReference>
<dbReference type="GO" id="GO:0016829">
    <property type="term" value="F:lyase activity"/>
    <property type="evidence" value="ECO:0007669"/>
    <property type="project" value="UniProtKB-KW"/>
</dbReference>
<evidence type="ECO:0000256" key="4">
    <source>
        <dbReference type="ARBA" id="ARBA00023239"/>
    </source>
</evidence>
<keyword evidence="6" id="KW-1185">Reference proteome</keyword>
<evidence type="ECO:0000313" key="5">
    <source>
        <dbReference type="EMBL" id="KYC40398.1"/>
    </source>
</evidence>
<organism evidence="5 6">
    <name type="scientific">Scytonema hofmannii PCC 7110</name>
    <dbReference type="NCBI Taxonomy" id="128403"/>
    <lineage>
        <taxon>Bacteria</taxon>
        <taxon>Bacillati</taxon>
        <taxon>Cyanobacteriota</taxon>
        <taxon>Cyanophyceae</taxon>
        <taxon>Nostocales</taxon>
        <taxon>Scytonemataceae</taxon>
        <taxon>Scytonema</taxon>
    </lineage>
</organism>
<dbReference type="Proteomes" id="UP000076925">
    <property type="component" value="Unassembled WGS sequence"/>
</dbReference>
<keyword evidence="4" id="KW-0456">Lyase</keyword>
<gene>
    <name evidence="5" type="ORF">WA1_26660</name>
</gene>
<sequence length="241" mass="27408">MPSLTDRPDDPAVAKLYEAIGDLVVFAVNSNKEFLRWGVVEIVLMSEELSAIVQKLKNSDPEIRENALDKIGTLKPSNALDIIQHFLSDADPEVRGTAACNLGEIRDRRAVPYLINVARVDSTEEVRADALLALAEYRSSEILNCLVDEVYREKRSRRPRQEVARQLKHYDTESSVDALIILLQDEDVYVRIPTVDSLKELNRPRLREVWEKAMDDESYYVTEIAREALAHLDSFVSTKPI</sequence>
<evidence type="ECO:0000256" key="2">
    <source>
        <dbReference type="ARBA" id="ARBA00022549"/>
    </source>
</evidence>
<keyword evidence="2" id="KW-0042">Antenna complex</keyword>
<name>A0A139X6R5_9CYAN</name>
<comment type="caution">
    <text evidence="5">The sequence shown here is derived from an EMBL/GenBank/DDBJ whole genome shotgun (WGS) entry which is preliminary data.</text>
</comment>
<proteinExistence type="inferred from homology"/>
<reference evidence="5 6" key="1">
    <citation type="journal article" date="2013" name="Genome Biol. Evol.">
        <title>Genomes of Stigonematalean cyanobacteria (subsection V) and the evolution of oxygenic photosynthesis from prokaryotes to plastids.</title>
        <authorList>
            <person name="Dagan T."/>
            <person name="Roettger M."/>
            <person name="Stucken K."/>
            <person name="Landan G."/>
            <person name="Koch R."/>
            <person name="Major P."/>
            <person name="Gould S.B."/>
            <person name="Goremykin V.V."/>
            <person name="Rippka R."/>
            <person name="Tandeau de Marsac N."/>
            <person name="Gugger M."/>
            <person name="Lockhart P.J."/>
            <person name="Allen J.F."/>
            <person name="Brune I."/>
            <person name="Maus I."/>
            <person name="Puhler A."/>
            <person name="Martin W.F."/>
        </authorList>
    </citation>
    <scope>NUCLEOTIDE SEQUENCE [LARGE SCALE GENOMIC DNA]</scope>
    <source>
        <strain evidence="5 6">PCC 7110</strain>
    </source>
</reference>
<dbReference type="PANTHER" id="PTHR12697">
    <property type="entry name" value="PBS LYASE HEAT-LIKE PROTEIN"/>
    <property type="match status" value="1"/>
</dbReference>
<dbReference type="SMART" id="SM00567">
    <property type="entry name" value="EZ_HEAT"/>
    <property type="match status" value="2"/>
</dbReference>
<dbReference type="InterPro" id="IPR011989">
    <property type="entry name" value="ARM-like"/>
</dbReference>
<dbReference type="AlphaFoldDB" id="A0A139X6R5"/>
<comment type="similarity">
    <text evidence="1">Belongs to the CpcE/RpcE/PecE family.</text>
</comment>
<keyword evidence="3" id="KW-0605">Phycobilisome</keyword>
<evidence type="ECO:0000256" key="3">
    <source>
        <dbReference type="ARBA" id="ARBA00022738"/>
    </source>
</evidence>
<dbReference type="Pfam" id="PF13646">
    <property type="entry name" value="HEAT_2"/>
    <property type="match status" value="2"/>
</dbReference>
<dbReference type="InterPro" id="IPR016024">
    <property type="entry name" value="ARM-type_fold"/>
</dbReference>
<accession>A0A139X6R5</accession>
<protein>
    <recommendedName>
        <fullName evidence="7">HEAT repeat domain-containing protein</fullName>
    </recommendedName>
</protein>
<dbReference type="Gene3D" id="1.25.10.10">
    <property type="entry name" value="Leucine-rich Repeat Variant"/>
    <property type="match status" value="1"/>
</dbReference>
<dbReference type="InterPro" id="IPR004155">
    <property type="entry name" value="PBS_lyase_HEAT"/>
</dbReference>
<dbReference type="EMBL" id="ANNX02000029">
    <property type="protein sequence ID" value="KYC40398.1"/>
    <property type="molecule type" value="Genomic_DNA"/>
</dbReference>
<dbReference type="OrthoDB" id="518095at2"/>
<evidence type="ECO:0000256" key="1">
    <source>
        <dbReference type="ARBA" id="ARBA00009299"/>
    </source>
</evidence>
<dbReference type="PANTHER" id="PTHR12697:SF5">
    <property type="entry name" value="DEOXYHYPUSINE HYDROXYLASE"/>
    <property type="match status" value="1"/>
</dbReference>